<dbReference type="Pfam" id="PF00122">
    <property type="entry name" value="E1-E2_ATPase"/>
    <property type="match status" value="1"/>
</dbReference>
<dbReference type="InterPro" id="IPR059000">
    <property type="entry name" value="ATPase_P-type_domA"/>
</dbReference>
<accession>A0AAE2D4Q9</accession>
<evidence type="ECO:0008006" key="11">
    <source>
        <dbReference type="Google" id="ProtNLM"/>
    </source>
</evidence>
<comment type="subcellular location">
    <subcellularLocation>
        <location evidence="1">Membrane</location>
    </subcellularLocation>
</comment>
<dbReference type="EMBL" id="JALJAT010000003">
    <property type="protein sequence ID" value="KAK4471174.1"/>
    <property type="molecule type" value="Genomic_DNA"/>
</dbReference>
<feature type="domain" description="P-type ATPase A" evidence="7">
    <location>
        <begin position="141"/>
        <end position="274"/>
    </location>
</feature>
<dbReference type="Gene3D" id="3.40.50.1000">
    <property type="entry name" value="HAD superfamily/HAD-like"/>
    <property type="match status" value="1"/>
</dbReference>
<evidence type="ECO:0000256" key="4">
    <source>
        <dbReference type="ARBA" id="ARBA00023136"/>
    </source>
</evidence>
<keyword evidence="3 6" id="KW-1133">Transmembrane helix</keyword>
<feature type="region of interest" description="Disordered" evidence="5">
    <location>
        <begin position="435"/>
        <end position="458"/>
    </location>
</feature>
<feature type="transmembrane region" description="Helical" evidence="6">
    <location>
        <begin position="349"/>
        <end position="371"/>
    </location>
</feature>
<dbReference type="SUPFAM" id="SSF81665">
    <property type="entry name" value="Calcium ATPase, transmembrane domain M"/>
    <property type="match status" value="1"/>
</dbReference>
<feature type="transmembrane region" description="Helical" evidence="6">
    <location>
        <begin position="96"/>
        <end position="114"/>
    </location>
</feature>
<dbReference type="InterPro" id="IPR018303">
    <property type="entry name" value="ATPase_P-typ_P_site"/>
</dbReference>
<dbReference type="GO" id="GO:0045332">
    <property type="term" value="P:phospholipid translocation"/>
    <property type="evidence" value="ECO:0007669"/>
    <property type="project" value="TreeGrafter"/>
</dbReference>
<name>A0AAE2D4Q9_SCHME</name>
<dbReference type="GO" id="GO:0140326">
    <property type="term" value="F:ATPase-coupled intramembrane lipid transporter activity"/>
    <property type="evidence" value="ECO:0007669"/>
    <property type="project" value="TreeGrafter"/>
</dbReference>
<keyword evidence="10" id="KW-1185">Reference proteome</keyword>
<dbReference type="InterPro" id="IPR023299">
    <property type="entry name" value="ATPase_P-typ_cyto_dom_N"/>
</dbReference>
<evidence type="ECO:0000313" key="10">
    <source>
        <dbReference type="Proteomes" id="UP001292079"/>
    </source>
</evidence>
<gene>
    <name evidence="9" type="ORF">MN116_005567</name>
</gene>
<dbReference type="InterPro" id="IPR023298">
    <property type="entry name" value="ATPase_P-typ_TM_dom_sf"/>
</dbReference>
<feature type="transmembrane region" description="Helical" evidence="6">
    <location>
        <begin position="73"/>
        <end position="90"/>
    </location>
</feature>
<feature type="compositionally biased region" description="Low complexity" evidence="5">
    <location>
        <begin position="538"/>
        <end position="560"/>
    </location>
</feature>
<dbReference type="SUPFAM" id="SSF56784">
    <property type="entry name" value="HAD-like"/>
    <property type="match status" value="1"/>
</dbReference>
<reference evidence="9" key="2">
    <citation type="journal article" date="2023" name="Infect Dis Poverty">
        <title>Chromosome-scale genome of the human blood fluke Schistosoma mekongi and its implications for public health.</title>
        <authorList>
            <person name="Zhou M."/>
            <person name="Xu L."/>
            <person name="Xu D."/>
            <person name="Chen W."/>
            <person name="Khan J."/>
            <person name="Hu Y."/>
            <person name="Huang H."/>
            <person name="Wei H."/>
            <person name="Zhang Y."/>
            <person name="Chusongsang P."/>
            <person name="Tanasarnprasert K."/>
            <person name="Hu X."/>
            <person name="Limpanont Y."/>
            <person name="Lv Z."/>
        </authorList>
    </citation>
    <scope>NUCLEOTIDE SEQUENCE</scope>
    <source>
        <strain evidence="9">LV_2022a</strain>
    </source>
</reference>
<dbReference type="GO" id="GO:0005886">
    <property type="term" value="C:plasma membrane"/>
    <property type="evidence" value="ECO:0007669"/>
    <property type="project" value="TreeGrafter"/>
</dbReference>
<proteinExistence type="predicted"/>
<feature type="compositionally biased region" description="Basic residues" evidence="5">
    <location>
        <begin position="881"/>
        <end position="891"/>
    </location>
</feature>
<feature type="transmembrane region" description="Helical" evidence="6">
    <location>
        <begin position="293"/>
        <end position="318"/>
    </location>
</feature>
<evidence type="ECO:0000256" key="1">
    <source>
        <dbReference type="ARBA" id="ARBA00004370"/>
    </source>
</evidence>
<dbReference type="GO" id="GO:0000166">
    <property type="term" value="F:nucleotide binding"/>
    <property type="evidence" value="ECO:0007669"/>
    <property type="project" value="InterPro"/>
</dbReference>
<dbReference type="PANTHER" id="PTHR24092:SF218">
    <property type="entry name" value="PHOSPHOLIPID-TRANSPORTING ATPASE"/>
    <property type="match status" value="1"/>
</dbReference>
<dbReference type="PANTHER" id="PTHR24092">
    <property type="entry name" value="PROBABLE PHOSPHOLIPID-TRANSPORTING ATPASE"/>
    <property type="match status" value="1"/>
</dbReference>
<feature type="domain" description="P-type ATPase N-terminal" evidence="8">
    <location>
        <begin position="47"/>
        <end position="98"/>
    </location>
</feature>
<dbReference type="InterPro" id="IPR023214">
    <property type="entry name" value="HAD_sf"/>
</dbReference>
<feature type="compositionally biased region" description="Polar residues" evidence="5">
    <location>
        <begin position="509"/>
        <end position="537"/>
    </location>
</feature>
<dbReference type="Proteomes" id="UP001292079">
    <property type="component" value="Unassembled WGS sequence"/>
</dbReference>
<dbReference type="Pfam" id="PF13246">
    <property type="entry name" value="Cation_ATPase"/>
    <property type="match status" value="1"/>
</dbReference>
<dbReference type="FunFam" id="2.70.150.10:FF:000054">
    <property type="entry name" value="Phospholipid-transporting ATPase"/>
    <property type="match status" value="1"/>
</dbReference>
<protein>
    <recommendedName>
        <fullName evidence="11">Phospholipid-transporting ATPase</fullName>
    </recommendedName>
</protein>
<evidence type="ECO:0000259" key="8">
    <source>
        <dbReference type="Pfam" id="PF16209"/>
    </source>
</evidence>
<dbReference type="Gene3D" id="2.70.150.10">
    <property type="entry name" value="Calcium-transporting ATPase, cytoplasmic transduction domain A"/>
    <property type="match status" value="1"/>
</dbReference>
<dbReference type="InterPro" id="IPR032631">
    <property type="entry name" value="P-type_ATPase_N"/>
</dbReference>
<evidence type="ECO:0000313" key="9">
    <source>
        <dbReference type="EMBL" id="KAK4471174.1"/>
    </source>
</evidence>
<comment type="caution">
    <text evidence="9">The sequence shown here is derived from an EMBL/GenBank/DDBJ whole genome shotgun (WGS) entry which is preliminary data.</text>
</comment>
<evidence type="ECO:0000256" key="2">
    <source>
        <dbReference type="ARBA" id="ARBA00022692"/>
    </source>
</evidence>
<dbReference type="Gene3D" id="3.40.1110.10">
    <property type="entry name" value="Calcium-transporting ATPase, cytoplasmic domain N"/>
    <property type="match status" value="1"/>
</dbReference>
<keyword evidence="4 6" id="KW-0472">Membrane</keyword>
<dbReference type="AlphaFoldDB" id="A0AAE2D4Q9"/>
<dbReference type="InterPro" id="IPR036412">
    <property type="entry name" value="HAD-like_sf"/>
</dbReference>
<feature type="compositionally biased region" description="Basic and acidic residues" evidence="5">
    <location>
        <begin position="564"/>
        <end position="579"/>
    </location>
</feature>
<dbReference type="PROSITE" id="PS00154">
    <property type="entry name" value="ATPASE_E1_E2"/>
    <property type="match status" value="1"/>
</dbReference>
<evidence type="ECO:0000256" key="3">
    <source>
        <dbReference type="ARBA" id="ARBA00022989"/>
    </source>
</evidence>
<dbReference type="Pfam" id="PF16209">
    <property type="entry name" value="PhoLip_ATPase_N"/>
    <property type="match status" value="1"/>
</dbReference>
<evidence type="ECO:0000256" key="5">
    <source>
        <dbReference type="SAM" id="MobiDB-lite"/>
    </source>
</evidence>
<evidence type="ECO:0000256" key="6">
    <source>
        <dbReference type="SAM" id="Phobius"/>
    </source>
</evidence>
<feature type="compositionally biased region" description="Low complexity" evidence="5">
    <location>
        <begin position="583"/>
        <end position="596"/>
    </location>
</feature>
<dbReference type="InterPro" id="IPR008250">
    <property type="entry name" value="ATPase_P-typ_transduc_dom_A_sf"/>
</dbReference>
<feature type="region of interest" description="Disordered" evidence="5">
    <location>
        <begin position="877"/>
        <end position="897"/>
    </location>
</feature>
<sequence length="1146" mass="132287">MLRWFCKQHHATSSSSPPSTRLIYPSTLIHLNKYDQYSIKSILHNHHHNNNNKIKTTKYTLLTFIPMNIWEQFHRFANVYFVFILILNFLPDINAFAKEIAPLPVLITLAIVAIKDGYEDFRRYLSDCKVNKKSCEVYSISENQYIIEQWQHLRPGDFIRLHMNDIIPADILVLTTSNSTGICHIETSNLDGESNLKQREIVSLCIDDEITPLTFLYPIEVEAPNAELYKFNGKIILPEKQIPIHKNNMLLRGCVLRNTDYVIGIVIYTGRETKTALNNSGVRFKRSKLEKQINMDVIWCVLILVVVCFTGAIGSAVWHQNLPGDDVLFVALDRNSSTSSPAYQGFLNFWRFVIIFQTIIPLPLYITIEFVKMHQVWHMNNDLQLYDDNLNQRIEIRAFNIPEDLGQIEYVFTDKTGTLTENKMKFQRASINGNDYNANDDDDYENNERFSRTSSPDHTITKLNTLRNLLENKSIFAYHHKTIHNDEFHFTEDNSKKVSSLKQLNNKSIQQSNSIPSTSHNNMDNDDFSSYLTNHRTSSSSSSSLSSSSSSLSSSSSSSSKQHLHIDADFQRYESKQQENNEELSNTTNNNHYTSTVHESQKNSSNRYLLTDEIRIQDYFLALAICNTAVVSVTKNTSTLFQEPPRRKGFRDYFRSGKFKSVTHIHQKLFKTNHQQQPKSKKQKQLNKSMLTLNRTDKQTTSTSSLLSNRLQVTRSNEMNTRIEQSNNNNNTNTNRLCNDYIINSNDCMTILNENISQETLIIDEINSKVNNIDKQSMNINDNHHDNISSMQTINCNHKKKLLKINVLSVNSARTFNEQIKHIHNNNNNNSVVFLSSRCLPPVIEALNLDVSIKNSQHILNISHSDEEITSDYIRSPRQQQPHHHHHHHSNIHLSQRSLSTEDINLQNTSRYIQQSVTKDGLVCIHVLRILPFDSQRKRMSILFRHPYTNEPILFTKGADTSIMNRLDNSELNSCELVTTTQQHIDHYSRMGLRTLVIAERLLTEDELHEWLKEVYEIETGNNNSEEAMMILMDKLERNFILLGATGIEDRLQEGVPETIEILREAGMHVWMLTGDKQETAVNIARSANLITSQHKVMYLNANSESHMEYLLNSYLYGIINNDLLITSNNVVSNSFKKCYTFMLFK</sequence>
<dbReference type="SUPFAM" id="SSF81653">
    <property type="entry name" value="Calcium ATPase, transduction domain A"/>
    <property type="match status" value="1"/>
</dbReference>
<organism evidence="9 10">
    <name type="scientific">Schistosoma mekongi</name>
    <name type="common">Parasitic worm</name>
    <dbReference type="NCBI Taxonomy" id="38744"/>
    <lineage>
        <taxon>Eukaryota</taxon>
        <taxon>Metazoa</taxon>
        <taxon>Spiralia</taxon>
        <taxon>Lophotrochozoa</taxon>
        <taxon>Platyhelminthes</taxon>
        <taxon>Trematoda</taxon>
        <taxon>Digenea</taxon>
        <taxon>Strigeidida</taxon>
        <taxon>Schistosomatoidea</taxon>
        <taxon>Schistosomatidae</taxon>
        <taxon>Schistosoma</taxon>
    </lineage>
</organism>
<keyword evidence="2 6" id="KW-0812">Transmembrane</keyword>
<evidence type="ECO:0000259" key="7">
    <source>
        <dbReference type="Pfam" id="PF00122"/>
    </source>
</evidence>
<feature type="region of interest" description="Disordered" evidence="5">
    <location>
        <begin position="509"/>
        <end position="604"/>
    </location>
</feature>
<reference evidence="9" key="1">
    <citation type="submission" date="2022-04" db="EMBL/GenBank/DDBJ databases">
        <authorList>
            <person name="Xu L."/>
            <person name="Lv Z."/>
        </authorList>
    </citation>
    <scope>NUCLEOTIDE SEQUENCE</scope>
    <source>
        <strain evidence="9">LV_2022a</strain>
    </source>
</reference>